<dbReference type="Pfam" id="PF11306">
    <property type="entry name" value="DUF3108"/>
    <property type="match status" value="1"/>
</dbReference>
<dbReference type="KEGG" id="ncb:C0V82_01790"/>
<gene>
    <name evidence="2" type="ORF">C0V82_01790</name>
</gene>
<evidence type="ECO:0000313" key="3">
    <source>
        <dbReference type="Proteomes" id="UP000234752"/>
    </source>
</evidence>
<evidence type="ECO:0008006" key="4">
    <source>
        <dbReference type="Google" id="ProtNLM"/>
    </source>
</evidence>
<proteinExistence type="predicted"/>
<feature type="compositionally biased region" description="Polar residues" evidence="1">
    <location>
        <begin position="137"/>
        <end position="153"/>
    </location>
</feature>
<feature type="region of interest" description="Disordered" evidence="1">
    <location>
        <begin position="137"/>
        <end position="163"/>
    </location>
</feature>
<reference evidence="2 3" key="1">
    <citation type="submission" date="2017-12" db="EMBL/GenBank/DDBJ databases">
        <title>Genomes of bacteria within cyanobacterial aggregates.</title>
        <authorList>
            <person name="Cai H."/>
        </authorList>
    </citation>
    <scope>NUCLEOTIDE SEQUENCE [LARGE SCALE GENOMIC DNA]</scope>
    <source>
        <strain evidence="2 3">TH16</strain>
    </source>
</reference>
<dbReference type="EMBL" id="CP025611">
    <property type="protein sequence ID" value="AUN29119.1"/>
    <property type="molecule type" value="Genomic_DNA"/>
</dbReference>
<dbReference type="InterPro" id="IPR021457">
    <property type="entry name" value="DUF3108"/>
</dbReference>
<name>A0A2K9N7R8_9PROT</name>
<accession>A0A2K9N7R8</accession>
<evidence type="ECO:0000313" key="2">
    <source>
        <dbReference type="EMBL" id="AUN29119.1"/>
    </source>
</evidence>
<organism evidence="2 3">
    <name type="scientific">Niveispirillum cyanobacteriorum</name>
    <dbReference type="NCBI Taxonomy" id="1612173"/>
    <lineage>
        <taxon>Bacteria</taxon>
        <taxon>Pseudomonadati</taxon>
        <taxon>Pseudomonadota</taxon>
        <taxon>Alphaproteobacteria</taxon>
        <taxon>Rhodospirillales</taxon>
        <taxon>Azospirillaceae</taxon>
        <taxon>Niveispirillum</taxon>
    </lineage>
</organism>
<keyword evidence="3" id="KW-1185">Reference proteome</keyword>
<evidence type="ECO:0000256" key="1">
    <source>
        <dbReference type="SAM" id="MobiDB-lite"/>
    </source>
</evidence>
<protein>
    <recommendedName>
        <fullName evidence="4">DUF3108 domain-containing protein</fullName>
    </recommendedName>
</protein>
<dbReference type="Proteomes" id="UP000234752">
    <property type="component" value="Chromosome eg_1"/>
</dbReference>
<dbReference type="AlphaFoldDB" id="A0A2K9N7R8"/>
<sequence length="301" mass="32427">MRKFFHTARESLVACGFPTHIAAMHAAITIGRPILMRALSYLPLALLVSASPAMAQQADDLSLTYGIHIGGVHVLDANADMALGPDGYRAGLKMETDGFLGRVAQWKTDVRAQGHLTGPLPRPRQFTAHGSWRDQPRLTTVDYTPDGTPTLTLANPEPEKDREPVPADLRLGTVDPVSAIVAVLDQVAKKGDCDITVPVYDGRQRYDLIFATQGPATLEATDLSVYAGPATACSVKYKPLAGRWKENRQRDRDREGAKRKDVPVTLYIAPAIAGGPPVPVRLEMDSPLGAVKVHLASVKAG</sequence>